<evidence type="ECO:0000313" key="2">
    <source>
        <dbReference type="Proteomes" id="UP000471465"/>
    </source>
</evidence>
<organism evidence="1 2">
    <name type="scientific">Psychrobacter nivimaris</name>
    <dbReference type="NCBI Taxonomy" id="281738"/>
    <lineage>
        <taxon>Bacteria</taxon>
        <taxon>Pseudomonadati</taxon>
        <taxon>Pseudomonadota</taxon>
        <taxon>Gammaproteobacteria</taxon>
        <taxon>Moraxellales</taxon>
        <taxon>Moraxellaceae</taxon>
        <taxon>Psychrobacter</taxon>
    </lineage>
</organism>
<evidence type="ECO:0000313" key="1">
    <source>
        <dbReference type="EMBL" id="KAF0568389.1"/>
    </source>
</evidence>
<dbReference type="AlphaFoldDB" id="A0A6N7BWN4"/>
<protein>
    <submittedName>
        <fullName evidence="1">Uncharacterized protein</fullName>
    </submittedName>
</protein>
<sequence length="37" mass="4282">MSSSIYKTSYHVITGMIAGFLMVNDYEYLALIHCYFV</sequence>
<gene>
    <name evidence="1" type="ORF">FQV37_1115</name>
</gene>
<keyword evidence="2" id="KW-1185">Reference proteome</keyword>
<reference evidence="1 2" key="1">
    <citation type="submission" date="2019-09" db="EMBL/GenBank/DDBJ databases">
        <title>Draft genome sequence of Psychrobacter nivimaris LAMA 639, in search for biotechnological relevant genes.</title>
        <authorList>
            <person name="Lima A.O.S."/>
            <person name="Staloch B.E.K."/>
            <person name="Freitas R.C."/>
            <person name="Niero H."/>
            <person name="Silva M.A.C."/>
        </authorList>
    </citation>
    <scope>NUCLEOTIDE SEQUENCE [LARGE SCALE GENOMIC DNA]</scope>
    <source>
        <strain evidence="1 2">LAMA 639</strain>
    </source>
</reference>
<dbReference type="EMBL" id="VZIZ01000020">
    <property type="protein sequence ID" value="KAF0568389.1"/>
    <property type="molecule type" value="Genomic_DNA"/>
</dbReference>
<name>A0A6N7BWN4_9GAMM</name>
<accession>A0A6N7BWN4</accession>
<comment type="caution">
    <text evidence="1">The sequence shown here is derived from an EMBL/GenBank/DDBJ whole genome shotgun (WGS) entry which is preliminary data.</text>
</comment>
<proteinExistence type="predicted"/>
<dbReference type="Proteomes" id="UP000471465">
    <property type="component" value="Unassembled WGS sequence"/>
</dbReference>